<evidence type="ECO:0000313" key="1">
    <source>
        <dbReference type="EMBL" id="OAN18301.1"/>
    </source>
</evidence>
<evidence type="ECO:0000313" key="2">
    <source>
        <dbReference type="Proteomes" id="UP000078503"/>
    </source>
</evidence>
<keyword evidence="2" id="KW-1185">Reference proteome</keyword>
<gene>
    <name evidence="1" type="ORF">A3K86_05240</name>
</gene>
<dbReference type="EMBL" id="LVHF01000012">
    <property type="protein sequence ID" value="OAN18301.1"/>
    <property type="molecule type" value="Genomic_DNA"/>
</dbReference>
<reference evidence="1 2" key="1">
    <citation type="submission" date="2016-03" db="EMBL/GenBank/DDBJ databases">
        <title>Photobacterium proteolyticum sp. nov. a protease producing bacterium isolated from ocean sediments of Laizhou Bay.</title>
        <authorList>
            <person name="Li Y."/>
        </authorList>
    </citation>
    <scope>NUCLEOTIDE SEQUENCE [LARGE SCALE GENOMIC DNA]</scope>
    <source>
        <strain evidence="1 2">R-40508</strain>
    </source>
</reference>
<accession>A0A178KM21</accession>
<organism evidence="1 2">
    <name type="scientific">Photobacterium jeanii</name>
    <dbReference type="NCBI Taxonomy" id="858640"/>
    <lineage>
        <taxon>Bacteria</taxon>
        <taxon>Pseudomonadati</taxon>
        <taxon>Pseudomonadota</taxon>
        <taxon>Gammaproteobacteria</taxon>
        <taxon>Vibrionales</taxon>
        <taxon>Vibrionaceae</taxon>
        <taxon>Photobacterium</taxon>
    </lineage>
</organism>
<dbReference type="Proteomes" id="UP000078503">
    <property type="component" value="Unassembled WGS sequence"/>
</dbReference>
<proteinExistence type="predicted"/>
<sequence length="82" mass="9118">MFATIVNRASEIISVIGLKSPKLYACFIVIIHATSVNTFIFKNNHAFSISLLNTIWQAETNELLSAISQAKKNGIQSMPFFI</sequence>
<comment type="caution">
    <text evidence="1">The sequence shown here is derived from an EMBL/GenBank/DDBJ whole genome shotgun (WGS) entry which is preliminary data.</text>
</comment>
<name>A0A178KM21_9GAMM</name>
<dbReference type="STRING" id="858640.A3K86_05240"/>
<dbReference type="AlphaFoldDB" id="A0A178KM21"/>
<protein>
    <submittedName>
        <fullName evidence="1">Uncharacterized protein</fullName>
    </submittedName>
</protein>